<comment type="caution">
    <text evidence="6">The sequence shown here is derived from an EMBL/GenBank/DDBJ whole genome shotgun (WGS) entry which is preliminary data.</text>
</comment>
<proteinExistence type="inferred from homology"/>
<evidence type="ECO:0000256" key="1">
    <source>
        <dbReference type="ARBA" id="ARBA00004906"/>
    </source>
</evidence>
<dbReference type="EMBL" id="QPKB01000010">
    <property type="protein sequence ID" value="RWR93516.1"/>
    <property type="molecule type" value="Genomic_DNA"/>
</dbReference>
<dbReference type="GO" id="GO:0016567">
    <property type="term" value="P:protein ubiquitination"/>
    <property type="evidence" value="ECO:0007669"/>
    <property type="project" value="UniProtKB-UniPathway"/>
</dbReference>
<keyword evidence="7" id="KW-1185">Reference proteome</keyword>
<dbReference type="InterPro" id="IPR000210">
    <property type="entry name" value="BTB/POZ_dom"/>
</dbReference>
<keyword evidence="2" id="KW-0833">Ubl conjugation pathway</keyword>
<dbReference type="UniPathway" id="UPA00143"/>
<accession>A0A3S3NEK8</accession>
<reference evidence="6 7" key="1">
    <citation type="journal article" date="2019" name="Nat. Plants">
        <title>Stout camphor tree genome fills gaps in understanding of flowering plant genome evolution.</title>
        <authorList>
            <person name="Chaw S.M."/>
            <person name="Liu Y.C."/>
            <person name="Wu Y.W."/>
            <person name="Wang H.Y."/>
            <person name="Lin C.I."/>
            <person name="Wu C.S."/>
            <person name="Ke H.M."/>
            <person name="Chang L.Y."/>
            <person name="Hsu C.Y."/>
            <person name="Yang H.T."/>
            <person name="Sudianto E."/>
            <person name="Hsu M.H."/>
            <person name="Wu K.P."/>
            <person name="Wang L.N."/>
            <person name="Leebens-Mack J.H."/>
            <person name="Tsai I.J."/>
        </authorList>
    </citation>
    <scope>NUCLEOTIDE SEQUENCE [LARGE SCALE GENOMIC DNA]</scope>
    <source>
        <strain evidence="7">cv. Chaw 1501</strain>
        <tissue evidence="6">Young leaves</tissue>
    </source>
</reference>
<evidence type="ECO:0000256" key="3">
    <source>
        <dbReference type="PROSITE-ProRule" id="PRU00982"/>
    </source>
</evidence>
<gene>
    <name evidence="6" type="ORF">CKAN_02277200</name>
</gene>
<organism evidence="6 7">
    <name type="scientific">Cinnamomum micranthum f. kanehirae</name>
    <dbReference type="NCBI Taxonomy" id="337451"/>
    <lineage>
        <taxon>Eukaryota</taxon>
        <taxon>Viridiplantae</taxon>
        <taxon>Streptophyta</taxon>
        <taxon>Embryophyta</taxon>
        <taxon>Tracheophyta</taxon>
        <taxon>Spermatophyta</taxon>
        <taxon>Magnoliopsida</taxon>
        <taxon>Magnoliidae</taxon>
        <taxon>Laurales</taxon>
        <taxon>Lauraceae</taxon>
        <taxon>Cinnamomum</taxon>
    </lineage>
</organism>
<name>A0A3S3NEK8_9MAGN</name>
<evidence type="ECO:0000259" key="5">
    <source>
        <dbReference type="PROSITE" id="PS51649"/>
    </source>
</evidence>
<evidence type="ECO:0000256" key="2">
    <source>
        <dbReference type="ARBA" id="ARBA00022786"/>
    </source>
</evidence>
<protein>
    <submittedName>
        <fullName evidence="6">BTB/POZ domain-containing protein isoform X1</fullName>
    </submittedName>
</protein>
<dbReference type="InterPro" id="IPR011333">
    <property type="entry name" value="SKP1/BTB/POZ_sf"/>
</dbReference>
<dbReference type="AlphaFoldDB" id="A0A3S3NEK8"/>
<dbReference type="OrthoDB" id="624345at2759"/>
<dbReference type="InterPro" id="IPR027356">
    <property type="entry name" value="NPH3_dom"/>
</dbReference>
<dbReference type="Pfam" id="PF03000">
    <property type="entry name" value="NPH3"/>
    <property type="match status" value="1"/>
</dbReference>
<feature type="domain" description="BTB" evidence="4">
    <location>
        <begin position="5"/>
        <end position="69"/>
    </location>
</feature>
<dbReference type="InterPro" id="IPR043454">
    <property type="entry name" value="NPH3/RPT2-like"/>
</dbReference>
<dbReference type="Proteomes" id="UP000283530">
    <property type="component" value="Unassembled WGS sequence"/>
</dbReference>
<sequence>MGLGCVLEVDVNGEEVFLVDKKILSSFSGRLSKLFSKSTMTTGNLKVLFHDLPGGAEAFELMARFCYNSGSISITPSNVCLLHCIAHFMEMTEGLSGSSPNLIEQTEKTVEGIANWTWSEILITLKQCQNLFSVVHSSGILKKCLDSLVGRIALVSDTSPSTSSPDSSTGFRFSCDTRSTESTKNSYNRNSWFEDLAVLNIHIIEKMIETMIFRNIDQVIISRFLFYYLKFQLSKSPSSEKCKIMEVVVDLLFSLDSCSVSCKGYFGILRVTSNANISKCHRSRLENMIGLQLDQATLDDLLVTAPIGVKFLYDVNLVMRFLRSFLTSKGPISLTRLRKIGRLMDMYIAEVAPDPCLKPSKFIALLMALPDSARDIYDGIYQAVDMYLEVHTGLSEQEKVKVCCALNYQKLSSDACKHLAQNPKFPSRTAIQALLLQRSKLKNLLEDTNRPKSFNTSPCAYDDKASTKNEEQISLYAEKLCLTVESEKIKSHLQGMQWRVMELEKVCKKLQTRVGKLMKTKVARPGNPKSLPKMCR</sequence>
<evidence type="ECO:0000313" key="7">
    <source>
        <dbReference type="Proteomes" id="UP000283530"/>
    </source>
</evidence>
<dbReference type="PANTHER" id="PTHR32370">
    <property type="entry name" value="OS12G0117600 PROTEIN"/>
    <property type="match status" value="1"/>
</dbReference>
<dbReference type="SUPFAM" id="SSF54695">
    <property type="entry name" value="POZ domain"/>
    <property type="match status" value="1"/>
</dbReference>
<comment type="pathway">
    <text evidence="1">Protein modification; protein ubiquitination.</text>
</comment>
<feature type="domain" description="NPH3" evidence="5">
    <location>
        <begin position="190"/>
        <end position="440"/>
    </location>
</feature>
<evidence type="ECO:0000313" key="6">
    <source>
        <dbReference type="EMBL" id="RWR93516.1"/>
    </source>
</evidence>
<evidence type="ECO:0000259" key="4">
    <source>
        <dbReference type="PROSITE" id="PS50097"/>
    </source>
</evidence>
<dbReference type="Gene3D" id="3.30.710.10">
    <property type="entry name" value="Potassium Channel Kv1.1, Chain A"/>
    <property type="match status" value="1"/>
</dbReference>
<comment type="similarity">
    <text evidence="3">Belongs to the NPH3 family.</text>
</comment>
<dbReference type="PROSITE" id="PS50097">
    <property type="entry name" value="BTB"/>
    <property type="match status" value="1"/>
</dbReference>
<dbReference type="PROSITE" id="PS51649">
    <property type="entry name" value="NPH3"/>
    <property type="match status" value="1"/>
</dbReference>